<sequence>MEVKDREKSLIKNTGILAIGTLASKVFSFFLLPLYTAVLTTEDYGTVDVLQTVALFAMPFVTLQLCSAVFRFIIEKKEDLEKTTVITTGIFVESVNVILFSFVVWILNFKFNIQYCELFILNFASSALLEIVQNIIRGFGNNGTYSIMSFIMTVVSLISNAVMILFMGMKGDSILIASTIAALVAAAFGICKQKLWRYLKFSTFSLKELKKMLKYSLPLIPNAISWWIANTSDRLLIRYFIGASGNGIYAAANKIPSIYTTIFNVYNIAWIESLSRSVGDKKQDEFINSMFEKSIRLFACICIGIICCMSLFFNMLIGEAYHSAYAHVYILLIAIFFNSICSLLGGIFTAYKESGIIGKTTVIGAVVNFIVNLMFIKFIGLYAASMSTLISYVVIVCVRTKHVKKFMKLVYPKEFLVQASIALIVVSIGYFMRVIWVNALILFVLFLWCAYSNKELAKTIIEPILNRLGRKHEKQSNN</sequence>
<reference evidence="7 8" key="1">
    <citation type="submission" date="2015-09" db="EMBL/GenBank/DDBJ databases">
        <authorList>
            <consortium name="Pathogen Informatics"/>
        </authorList>
    </citation>
    <scope>NUCLEOTIDE SEQUENCE [LARGE SCALE GENOMIC DNA]</scope>
    <source>
        <strain evidence="7 8">2789STDY5608837</strain>
    </source>
</reference>
<evidence type="ECO:0000256" key="5">
    <source>
        <dbReference type="ARBA" id="ARBA00023136"/>
    </source>
</evidence>
<dbReference type="EMBL" id="CYZD01000002">
    <property type="protein sequence ID" value="CUN65211.1"/>
    <property type="molecule type" value="Genomic_DNA"/>
</dbReference>
<proteinExistence type="predicted"/>
<comment type="subcellular location">
    <subcellularLocation>
        <location evidence="1">Cell membrane</location>
        <topology evidence="1">Multi-pass membrane protein</topology>
    </subcellularLocation>
</comment>
<feature type="transmembrane region" description="Helical" evidence="6">
    <location>
        <begin position="356"/>
        <end position="375"/>
    </location>
</feature>
<feature type="transmembrane region" description="Helical" evidence="6">
    <location>
        <begin position="144"/>
        <end position="167"/>
    </location>
</feature>
<dbReference type="PANTHER" id="PTHR30250">
    <property type="entry name" value="PST FAMILY PREDICTED COLANIC ACID TRANSPORTER"/>
    <property type="match status" value="1"/>
</dbReference>
<feature type="transmembrane region" description="Helical" evidence="6">
    <location>
        <begin position="49"/>
        <end position="73"/>
    </location>
</feature>
<dbReference type="InterPro" id="IPR002797">
    <property type="entry name" value="Polysacc_synth"/>
</dbReference>
<accession>A0A173YM32</accession>
<keyword evidence="2" id="KW-1003">Cell membrane</keyword>
<feature type="transmembrane region" description="Helical" evidence="6">
    <location>
        <begin position="112"/>
        <end position="132"/>
    </location>
</feature>
<dbReference type="Pfam" id="PF01943">
    <property type="entry name" value="Polysacc_synt"/>
    <property type="match status" value="1"/>
</dbReference>
<feature type="transmembrane region" description="Helical" evidence="6">
    <location>
        <begin position="297"/>
        <end position="317"/>
    </location>
</feature>
<feature type="transmembrane region" description="Helical" evidence="6">
    <location>
        <begin position="16"/>
        <end position="37"/>
    </location>
</feature>
<evidence type="ECO:0000256" key="4">
    <source>
        <dbReference type="ARBA" id="ARBA00022989"/>
    </source>
</evidence>
<dbReference type="InterPro" id="IPR050833">
    <property type="entry name" value="Poly_Biosynth_Transport"/>
</dbReference>
<feature type="transmembrane region" description="Helical" evidence="6">
    <location>
        <begin position="173"/>
        <end position="191"/>
    </location>
</feature>
<organism evidence="7 8">
    <name type="scientific">Blautia obeum</name>
    <dbReference type="NCBI Taxonomy" id="40520"/>
    <lineage>
        <taxon>Bacteria</taxon>
        <taxon>Bacillati</taxon>
        <taxon>Bacillota</taxon>
        <taxon>Clostridia</taxon>
        <taxon>Lachnospirales</taxon>
        <taxon>Lachnospiraceae</taxon>
        <taxon>Blautia</taxon>
    </lineage>
</organism>
<evidence type="ECO:0000256" key="1">
    <source>
        <dbReference type="ARBA" id="ARBA00004651"/>
    </source>
</evidence>
<keyword evidence="4 6" id="KW-1133">Transmembrane helix</keyword>
<gene>
    <name evidence="7" type="ORF">ERS852394_00662</name>
</gene>
<evidence type="ECO:0000256" key="6">
    <source>
        <dbReference type="SAM" id="Phobius"/>
    </source>
</evidence>
<evidence type="ECO:0000313" key="7">
    <source>
        <dbReference type="EMBL" id="CUN65211.1"/>
    </source>
</evidence>
<keyword evidence="5 6" id="KW-0472">Membrane</keyword>
<evidence type="ECO:0000256" key="2">
    <source>
        <dbReference type="ARBA" id="ARBA00022475"/>
    </source>
</evidence>
<evidence type="ECO:0000313" key="8">
    <source>
        <dbReference type="Proteomes" id="UP000095409"/>
    </source>
</evidence>
<evidence type="ECO:0000256" key="3">
    <source>
        <dbReference type="ARBA" id="ARBA00022692"/>
    </source>
</evidence>
<name>A0A173YM32_9FIRM</name>
<protein>
    <submittedName>
        <fullName evidence="7">Polysaccharide biosynthesis protein</fullName>
    </submittedName>
</protein>
<feature type="transmembrane region" description="Helical" evidence="6">
    <location>
        <begin position="410"/>
        <end position="428"/>
    </location>
</feature>
<feature type="transmembrane region" description="Helical" evidence="6">
    <location>
        <begin position="85"/>
        <end position="106"/>
    </location>
</feature>
<dbReference type="AlphaFoldDB" id="A0A173YM32"/>
<dbReference type="GO" id="GO:0005886">
    <property type="term" value="C:plasma membrane"/>
    <property type="evidence" value="ECO:0007669"/>
    <property type="project" value="UniProtKB-SubCell"/>
</dbReference>
<feature type="transmembrane region" description="Helical" evidence="6">
    <location>
        <begin position="329"/>
        <end position="349"/>
    </location>
</feature>
<keyword evidence="3 6" id="KW-0812">Transmembrane</keyword>
<dbReference type="Proteomes" id="UP000095409">
    <property type="component" value="Unassembled WGS sequence"/>
</dbReference>
<dbReference type="PANTHER" id="PTHR30250:SF11">
    <property type="entry name" value="O-ANTIGEN TRANSPORTER-RELATED"/>
    <property type="match status" value="1"/>
</dbReference>
<dbReference type="RefSeq" id="WP_055065660.1">
    <property type="nucleotide sequence ID" value="NZ_CYZD01000002.1"/>
</dbReference>